<dbReference type="OrthoDB" id="2965at2759"/>
<dbReference type="InterPro" id="IPR034964">
    <property type="entry name" value="LS"/>
</dbReference>
<dbReference type="Proteomes" id="UP000030653">
    <property type="component" value="Unassembled WGS sequence"/>
</dbReference>
<dbReference type="GO" id="GO:0009231">
    <property type="term" value="P:riboflavin biosynthetic process"/>
    <property type="evidence" value="ECO:0007669"/>
    <property type="project" value="UniProtKB-UniPathway"/>
</dbReference>
<gene>
    <name evidence="8" type="ORF">DACRYDRAFT_23111</name>
</gene>
<sequence>MADNTLKGLTSSTDTFSGEGLRIGIVHTRWNKQVVDALVAGALGKLRERGVKQENVVVQEVPGSYELPFACSRMIAASQLQASSAAPDLMDSTALLSLAGPAPVAQTGASTSTLDAIIAIGVLIKGSTMHFEYICDATSQALMKLQMDTGVPVIFGVLTCLNDEQALARAGLGEGQKHNHGGDWGLAAVEMGAKNRLWGQGKFH</sequence>
<keyword evidence="5 7" id="KW-0808">Transferase</keyword>
<name>M5GA75_DACPD</name>
<dbReference type="InterPro" id="IPR036467">
    <property type="entry name" value="LS/RS_sf"/>
</dbReference>
<dbReference type="GO" id="GO:0000906">
    <property type="term" value="F:6,7-dimethyl-8-ribityllumazine synthase activity"/>
    <property type="evidence" value="ECO:0007669"/>
    <property type="project" value="UniProtKB-EC"/>
</dbReference>
<evidence type="ECO:0000256" key="3">
    <source>
        <dbReference type="ARBA" id="ARBA00012664"/>
    </source>
</evidence>
<dbReference type="PANTHER" id="PTHR21058:SF0">
    <property type="entry name" value="6,7-DIMETHYL-8-RIBITYLLUMAZINE SYNTHASE"/>
    <property type="match status" value="1"/>
</dbReference>
<dbReference type="Gene3D" id="3.40.50.960">
    <property type="entry name" value="Lumazine/riboflavin synthase"/>
    <property type="match status" value="1"/>
</dbReference>
<organism evidence="8 9">
    <name type="scientific">Dacryopinax primogenitus (strain DJM 731)</name>
    <name type="common">Brown rot fungus</name>
    <dbReference type="NCBI Taxonomy" id="1858805"/>
    <lineage>
        <taxon>Eukaryota</taxon>
        <taxon>Fungi</taxon>
        <taxon>Dikarya</taxon>
        <taxon>Basidiomycota</taxon>
        <taxon>Agaricomycotina</taxon>
        <taxon>Dacrymycetes</taxon>
        <taxon>Dacrymycetales</taxon>
        <taxon>Dacrymycetaceae</taxon>
        <taxon>Dacryopinax</taxon>
    </lineage>
</organism>
<proteinExistence type="inferred from homology"/>
<evidence type="ECO:0000313" key="8">
    <source>
        <dbReference type="EMBL" id="EJU00783.1"/>
    </source>
</evidence>
<evidence type="ECO:0000256" key="5">
    <source>
        <dbReference type="ARBA" id="ARBA00022679"/>
    </source>
</evidence>
<dbReference type="GO" id="GO:0005758">
    <property type="term" value="C:mitochondrial intermembrane space"/>
    <property type="evidence" value="ECO:0007669"/>
    <property type="project" value="TreeGrafter"/>
</dbReference>
<dbReference type="UniPathway" id="UPA00275">
    <property type="reaction ID" value="UER00404"/>
</dbReference>
<dbReference type="AlphaFoldDB" id="M5GA75"/>
<dbReference type="EMBL" id="JH795866">
    <property type="protein sequence ID" value="EJU00783.1"/>
    <property type="molecule type" value="Genomic_DNA"/>
</dbReference>
<dbReference type="Pfam" id="PF00885">
    <property type="entry name" value="DMRL_synthase"/>
    <property type="match status" value="2"/>
</dbReference>
<dbReference type="NCBIfam" id="TIGR00114">
    <property type="entry name" value="lumazine-synth"/>
    <property type="match status" value="1"/>
</dbReference>
<evidence type="ECO:0000256" key="4">
    <source>
        <dbReference type="ARBA" id="ARBA00022619"/>
    </source>
</evidence>
<dbReference type="EC" id="2.5.1.78" evidence="3 7"/>
<dbReference type="GO" id="GO:0009349">
    <property type="term" value="C:riboflavin synthase complex"/>
    <property type="evidence" value="ECO:0007669"/>
    <property type="project" value="UniProtKB-UniRule"/>
</dbReference>
<keyword evidence="4 7" id="KW-0686">Riboflavin biosynthesis</keyword>
<dbReference type="InterPro" id="IPR002180">
    <property type="entry name" value="LS/RS"/>
</dbReference>
<dbReference type="STRING" id="1858805.M5GA75"/>
<dbReference type="CDD" id="cd09209">
    <property type="entry name" value="Lumazine_synthase-I"/>
    <property type="match status" value="1"/>
</dbReference>
<evidence type="ECO:0000256" key="1">
    <source>
        <dbReference type="ARBA" id="ARBA00004917"/>
    </source>
</evidence>
<comment type="similarity">
    <text evidence="2 7">Belongs to the DMRL synthase family.</text>
</comment>
<evidence type="ECO:0000256" key="2">
    <source>
        <dbReference type="ARBA" id="ARBA00007424"/>
    </source>
</evidence>
<protein>
    <recommendedName>
        <fullName evidence="3 7">6,7-dimethyl-8-ribityllumazine synthase</fullName>
        <shortName evidence="7">DMRL synthase</shortName>
        <ecNumber evidence="3 7">2.5.1.78</ecNumber>
    </recommendedName>
</protein>
<dbReference type="OMA" id="CQGVTQG"/>
<dbReference type="PANTHER" id="PTHR21058">
    <property type="entry name" value="6,7-DIMETHYL-8-RIBITYLLUMAZINE SYNTHASE DMRL SYNTHASE LUMAZINE SYNTHASE"/>
    <property type="match status" value="1"/>
</dbReference>
<evidence type="ECO:0000256" key="7">
    <source>
        <dbReference type="RuleBase" id="RU003795"/>
    </source>
</evidence>
<dbReference type="HOGENOM" id="CLU_089358_2_0_1"/>
<dbReference type="GeneID" id="63688166"/>
<evidence type="ECO:0000256" key="6">
    <source>
        <dbReference type="ARBA" id="ARBA00048785"/>
    </source>
</evidence>
<dbReference type="RefSeq" id="XP_040627680.1">
    <property type="nucleotide sequence ID" value="XM_040773104.1"/>
</dbReference>
<accession>M5GA75</accession>
<reference evidence="8 9" key="1">
    <citation type="journal article" date="2012" name="Science">
        <title>The Paleozoic origin of enzymatic lignin decomposition reconstructed from 31 fungal genomes.</title>
        <authorList>
            <person name="Floudas D."/>
            <person name="Binder M."/>
            <person name="Riley R."/>
            <person name="Barry K."/>
            <person name="Blanchette R.A."/>
            <person name="Henrissat B."/>
            <person name="Martinez A.T."/>
            <person name="Otillar R."/>
            <person name="Spatafora J.W."/>
            <person name="Yadav J.S."/>
            <person name="Aerts A."/>
            <person name="Benoit I."/>
            <person name="Boyd A."/>
            <person name="Carlson A."/>
            <person name="Copeland A."/>
            <person name="Coutinho P.M."/>
            <person name="de Vries R.P."/>
            <person name="Ferreira P."/>
            <person name="Findley K."/>
            <person name="Foster B."/>
            <person name="Gaskell J."/>
            <person name="Glotzer D."/>
            <person name="Gorecki P."/>
            <person name="Heitman J."/>
            <person name="Hesse C."/>
            <person name="Hori C."/>
            <person name="Igarashi K."/>
            <person name="Jurgens J.A."/>
            <person name="Kallen N."/>
            <person name="Kersten P."/>
            <person name="Kohler A."/>
            <person name="Kuees U."/>
            <person name="Kumar T.K.A."/>
            <person name="Kuo A."/>
            <person name="LaButti K."/>
            <person name="Larrondo L.F."/>
            <person name="Lindquist E."/>
            <person name="Ling A."/>
            <person name="Lombard V."/>
            <person name="Lucas S."/>
            <person name="Lundell T."/>
            <person name="Martin R."/>
            <person name="McLaughlin D.J."/>
            <person name="Morgenstern I."/>
            <person name="Morin E."/>
            <person name="Murat C."/>
            <person name="Nagy L.G."/>
            <person name="Nolan M."/>
            <person name="Ohm R.A."/>
            <person name="Patyshakuliyeva A."/>
            <person name="Rokas A."/>
            <person name="Ruiz-Duenas F.J."/>
            <person name="Sabat G."/>
            <person name="Salamov A."/>
            <person name="Samejima M."/>
            <person name="Schmutz J."/>
            <person name="Slot J.C."/>
            <person name="St John F."/>
            <person name="Stenlid J."/>
            <person name="Sun H."/>
            <person name="Sun S."/>
            <person name="Syed K."/>
            <person name="Tsang A."/>
            <person name="Wiebenga A."/>
            <person name="Young D."/>
            <person name="Pisabarro A."/>
            <person name="Eastwood D.C."/>
            <person name="Martin F."/>
            <person name="Cullen D."/>
            <person name="Grigoriev I.V."/>
            <person name="Hibbett D.S."/>
        </authorList>
    </citation>
    <scope>NUCLEOTIDE SEQUENCE [LARGE SCALE GENOMIC DNA]</scope>
    <source>
        <strain evidence="8 9">DJM-731 SS1</strain>
    </source>
</reference>
<dbReference type="SUPFAM" id="SSF52121">
    <property type="entry name" value="Lumazine synthase"/>
    <property type="match status" value="1"/>
</dbReference>
<keyword evidence="9" id="KW-1185">Reference proteome</keyword>
<evidence type="ECO:0000313" key="9">
    <source>
        <dbReference type="Proteomes" id="UP000030653"/>
    </source>
</evidence>
<comment type="pathway">
    <text evidence="1 7">Cofactor biosynthesis; riboflavin biosynthesis; riboflavin from 2-hydroxy-3-oxobutyl phosphate and 5-amino-6-(D-ribitylamino)uracil: step 1/2.</text>
</comment>
<comment type="function">
    <text evidence="7">Catalyzes the formation of 6,7-dimethyl-8-ribityllumazine by condensation of 5-amino-6-(D-ribitylamino)uracil with 3,4-dihydroxy-2-butanone 4-phosphate. This is the penultimate step in the biosynthesis of riboflavin.</text>
</comment>
<comment type="catalytic activity">
    <reaction evidence="6 7">
        <text>(2S)-2-hydroxy-3-oxobutyl phosphate + 5-amino-6-(D-ribitylamino)uracil = 6,7-dimethyl-8-(1-D-ribityl)lumazine + phosphate + 2 H2O + H(+)</text>
        <dbReference type="Rhea" id="RHEA:26152"/>
        <dbReference type="ChEBI" id="CHEBI:15377"/>
        <dbReference type="ChEBI" id="CHEBI:15378"/>
        <dbReference type="ChEBI" id="CHEBI:15934"/>
        <dbReference type="ChEBI" id="CHEBI:43474"/>
        <dbReference type="ChEBI" id="CHEBI:58201"/>
        <dbReference type="ChEBI" id="CHEBI:58830"/>
        <dbReference type="EC" id="2.5.1.78"/>
    </reaction>
</comment>
<dbReference type="HAMAP" id="MF_00178">
    <property type="entry name" value="Lumazine_synth"/>
    <property type="match status" value="1"/>
</dbReference>